<evidence type="ECO:0000256" key="2">
    <source>
        <dbReference type="SAM" id="MobiDB-lite"/>
    </source>
</evidence>
<evidence type="ECO:0000313" key="4">
    <source>
        <dbReference type="Proteomes" id="UP000540506"/>
    </source>
</evidence>
<reference evidence="3 4" key="1">
    <citation type="submission" date="2020-08" db="EMBL/GenBank/DDBJ databases">
        <title>Sequencing the genomes of 1000 actinobacteria strains.</title>
        <authorList>
            <person name="Klenk H.-P."/>
        </authorList>
    </citation>
    <scope>NUCLEOTIDE SEQUENCE [LARGE SCALE GENOMIC DNA]</scope>
    <source>
        <strain evidence="3 4">DSM 41654</strain>
    </source>
</reference>
<gene>
    <name evidence="3" type="ORF">FHR34_002765</name>
</gene>
<dbReference type="RefSeq" id="WP_184935822.1">
    <property type="nucleotide sequence ID" value="NZ_JACHJV010000001.1"/>
</dbReference>
<accession>A0A7W7VUX0</accession>
<proteinExistence type="predicted"/>
<keyword evidence="4" id="KW-1185">Reference proteome</keyword>
<dbReference type="AlphaFoldDB" id="A0A7W7VUX0"/>
<organism evidence="3 4">
    <name type="scientific">Kitasatospora kifunensis</name>
    <name type="common">Streptomyces kifunensis</name>
    <dbReference type="NCBI Taxonomy" id="58351"/>
    <lineage>
        <taxon>Bacteria</taxon>
        <taxon>Bacillati</taxon>
        <taxon>Actinomycetota</taxon>
        <taxon>Actinomycetes</taxon>
        <taxon>Kitasatosporales</taxon>
        <taxon>Streptomycetaceae</taxon>
        <taxon>Kitasatospora</taxon>
    </lineage>
</organism>
<name>A0A7W7VUX0_KITKI</name>
<feature type="coiled-coil region" evidence="1">
    <location>
        <begin position="23"/>
        <end position="50"/>
    </location>
</feature>
<sequence length="144" mass="15260">MTEITVPSPVEAIPEGAPHSVAETDLRTQLEAITAERDQLRQQTEESAREKAVNALLAEHGLPAGLASFLVGDEATMQAQAAALAQAVKPDPLQSQPVEALRSAGQAPDSPAAPSLGALMYGARDHYANPVMSDDRNRYSYHSS</sequence>
<evidence type="ECO:0000256" key="1">
    <source>
        <dbReference type="SAM" id="Coils"/>
    </source>
</evidence>
<keyword evidence="1" id="KW-0175">Coiled coil</keyword>
<evidence type="ECO:0000313" key="3">
    <source>
        <dbReference type="EMBL" id="MBB4923772.1"/>
    </source>
</evidence>
<protein>
    <submittedName>
        <fullName evidence="3">Uncharacterized protein</fullName>
    </submittedName>
</protein>
<comment type="caution">
    <text evidence="3">The sequence shown here is derived from an EMBL/GenBank/DDBJ whole genome shotgun (WGS) entry which is preliminary data.</text>
</comment>
<dbReference type="Proteomes" id="UP000540506">
    <property type="component" value="Unassembled WGS sequence"/>
</dbReference>
<feature type="region of interest" description="Disordered" evidence="2">
    <location>
        <begin position="91"/>
        <end position="117"/>
    </location>
</feature>
<dbReference type="EMBL" id="JACHJV010000001">
    <property type="protein sequence ID" value="MBB4923772.1"/>
    <property type="molecule type" value="Genomic_DNA"/>
</dbReference>